<evidence type="ECO:0000313" key="4">
    <source>
        <dbReference type="EMBL" id="PLW79226.1"/>
    </source>
</evidence>
<feature type="transmembrane region" description="Helical" evidence="2">
    <location>
        <begin position="34"/>
        <end position="53"/>
    </location>
</feature>
<dbReference type="PANTHER" id="PTHR43849:SF2">
    <property type="entry name" value="BLL3936 PROTEIN"/>
    <property type="match status" value="1"/>
</dbReference>
<dbReference type="RefSeq" id="WP_101532308.1">
    <property type="nucleotide sequence ID" value="NZ_JBFHIU010000075.1"/>
</dbReference>
<feature type="transmembrane region" description="Helical" evidence="2">
    <location>
        <begin position="167"/>
        <end position="190"/>
    </location>
</feature>
<feature type="transmembrane region" description="Helical" evidence="2">
    <location>
        <begin position="544"/>
        <end position="564"/>
    </location>
</feature>
<feature type="transmembrane region" description="Helical" evidence="2">
    <location>
        <begin position="455"/>
        <end position="474"/>
    </location>
</feature>
<feature type="transmembrane region" description="Helical" evidence="2">
    <location>
        <begin position="345"/>
        <end position="371"/>
    </location>
</feature>
<dbReference type="EMBL" id="PKUQ01000001">
    <property type="protein sequence ID" value="PLW79226.1"/>
    <property type="molecule type" value="Genomic_DNA"/>
</dbReference>
<feature type="transmembrane region" description="Helical" evidence="2">
    <location>
        <begin position="480"/>
        <end position="504"/>
    </location>
</feature>
<evidence type="ECO:0000256" key="2">
    <source>
        <dbReference type="SAM" id="Phobius"/>
    </source>
</evidence>
<feature type="transmembrane region" description="Helical" evidence="2">
    <location>
        <begin position="60"/>
        <end position="83"/>
    </location>
</feature>
<dbReference type="InterPro" id="IPR010656">
    <property type="entry name" value="DctM"/>
</dbReference>
<keyword evidence="2" id="KW-1133">Transmembrane helix</keyword>
<keyword evidence="5" id="KW-1185">Reference proteome</keyword>
<feature type="transmembrane region" description="Helical" evidence="2">
    <location>
        <begin position="127"/>
        <end position="147"/>
    </location>
</feature>
<keyword evidence="1" id="KW-0997">Cell inner membrane</keyword>
<name>A0A2N5XXI6_9HYPH</name>
<dbReference type="InterPro" id="IPR011853">
    <property type="entry name" value="TRAP_DctM-Dct_fused"/>
</dbReference>
<evidence type="ECO:0000259" key="3">
    <source>
        <dbReference type="Pfam" id="PF06808"/>
    </source>
</evidence>
<comment type="function">
    <text evidence="1">Part of the tripartite ATP-independent periplasmic (TRAP) transport system.</text>
</comment>
<feature type="transmembrane region" description="Helical" evidence="2">
    <location>
        <begin position="392"/>
        <end position="413"/>
    </location>
</feature>
<reference evidence="4 5" key="1">
    <citation type="submission" date="2018-01" db="EMBL/GenBank/DDBJ databases">
        <title>The draft genome sequence of Cohaesibacter sp. H1304.</title>
        <authorList>
            <person name="Wang N.-N."/>
            <person name="Du Z.-J."/>
        </authorList>
    </citation>
    <scope>NUCLEOTIDE SEQUENCE [LARGE SCALE GENOMIC DNA]</scope>
    <source>
        <strain evidence="4 5">H1304</strain>
    </source>
</reference>
<dbReference type="Pfam" id="PF06808">
    <property type="entry name" value="DctM"/>
    <property type="match status" value="1"/>
</dbReference>
<dbReference type="GO" id="GO:0022857">
    <property type="term" value="F:transmembrane transporter activity"/>
    <property type="evidence" value="ECO:0007669"/>
    <property type="project" value="UniProtKB-UniRule"/>
</dbReference>
<dbReference type="GO" id="GO:0005886">
    <property type="term" value="C:plasma membrane"/>
    <property type="evidence" value="ECO:0007669"/>
    <property type="project" value="UniProtKB-SubCell"/>
</dbReference>
<proteinExistence type="predicted"/>
<dbReference type="OrthoDB" id="9759894at2"/>
<organism evidence="4 5">
    <name type="scientific">Cohaesibacter celericrescens</name>
    <dbReference type="NCBI Taxonomy" id="2067669"/>
    <lineage>
        <taxon>Bacteria</taxon>
        <taxon>Pseudomonadati</taxon>
        <taxon>Pseudomonadota</taxon>
        <taxon>Alphaproteobacteria</taxon>
        <taxon>Hyphomicrobiales</taxon>
        <taxon>Cohaesibacteraceae</taxon>
    </lineage>
</organism>
<feature type="transmembrane region" description="Helical" evidence="2">
    <location>
        <begin position="596"/>
        <end position="615"/>
    </location>
</feature>
<comment type="caution">
    <text evidence="4">The sequence shown here is derived from an EMBL/GenBank/DDBJ whole genome shotgun (WGS) entry which is preliminary data.</text>
</comment>
<evidence type="ECO:0000313" key="5">
    <source>
        <dbReference type="Proteomes" id="UP000234881"/>
    </source>
</evidence>
<protein>
    <submittedName>
        <fullName evidence="4">C4-dicarboxylate ABC transporter permease</fullName>
    </submittedName>
</protein>
<evidence type="ECO:0000256" key="1">
    <source>
        <dbReference type="RuleBase" id="RU369079"/>
    </source>
</evidence>
<comment type="subcellular location">
    <subcellularLocation>
        <location evidence="1">Cell inner membrane</location>
        <topology evidence="1">Multi-pass membrane protein</topology>
    </subcellularLocation>
</comment>
<dbReference type="NCBIfam" id="TIGR02123">
    <property type="entry name" value="TRAP_fused"/>
    <property type="match status" value="1"/>
</dbReference>
<keyword evidence="1" id="KW-1003">Cell membrane</keyword>
<feature type="transmembrane region" description="Helical" evidence="2">
    <location>
        <begin position="290"/>
        <end position="312"/>
    </location>
</feature>
<feature type="transmembrane region" description="Helical" evidence="2">
    <location>
        <begin position="516"/>
        <end position="538"/>
    </location>
</feature>
<feature type="domain" description="TRAP C4-dicarboxylate transport system permease DctM subunit" evidence="3">
    <location>
        <begin position="109"/>
        <end position="539"/>
    </location>
</feature>
<dbReference type="PANTHER" id="PTHR43849">
    <property type="entry name" value="BLL3936 PROTEIN"/>
    <property type="match status" value="1"/>
</dbReference>
<gene>
    <name evidence="4" type="ORF">C0081_03130</name>
</gene>
<feature type="transmembrane region" description="Helical" evidence="2">
    <location>
        <begin position="425"/>
        <end position="448"/>
    </location>
</feature>
<feature type="transmembrane region" description="Helical" evidence="2">
    <location>
        <begin position="95"/>
        <end position="115"/>
    </location>
</feature>
<keyword evidence="2" id="KW-0472">Membrane</keyword>
<sequence>MAKLTYQRTLQIVVGLIYLTFLLKQFFYPNTPMISSPVHVFLAVATLITFMPLKLNNENFVWIGRSIDLCIIIVSFLICLHFYQENYRLETRLNYVDDVFITDKMTFVFGVLAILEGVRRVVGASLLTMIIAFLTYAFFGNYIPGWIGFTGFSLSDMTEIMTMNNDGLFGVTASTAVNFVFYFIMFGAIFSATGGGRVFIDIAMFAAGRLTGGAAKAALIGSSLFGTISGSAVANVTATGVLTIPMMRRSGYTAEQAAAAEAIVSTGGQLMPPVMGVSAFVMADMLGVPYARIALAGIIPAVAFYFALFMIIDLRARKTGVGNINAKDLVFDPVAPRVHLLFSPIFLIGMLIAGYSAPFSAFWACIVGLIIPMMRSNTRYGIKQLFETAVEISRQMAQVSVPLAAVGIIMAVASHSNLALKFVTLLSNLGAGNIYLSLGLVIIGCIIMGMGLPTVAAYIIGSVMFVPALVDLGIDRLAAHFFVMYYCVLSMVTPPVALASYAAAGLAQSDTMKTGLQAFALGVVIFMIPLAFVMDPVLLWSGTYYEIMIAFGGMICATLSWSIFIQGWLRFNLNLVERTLFLLVCVGIIFEKSLTPSWFMFLAAFAVLCLWCSVIKAKVFNMTSQQKSVSIADLTE</sequence>
<keyword evidence="1" id="KW-0813">Transport</keyword>
<dbReference type="AlphaFoldDB" id="A0A2N5XXI6"/>
<accession>A0A2N5XXI6</accession>
<keyword evidence="2" id="KW-0812">Transmembrane</keyword>
<dbReference type="Proteomes" id="UP000234881">
    <property type="component" value="Unassembled WGS sequence"/>
</dbReference>
<feature type="transmembrane region" description="Helical" evidence="2">
    <location>
        <begin position="12"/>
        <end position="28"/>
    </location>
</feature>